<dbReference type="InterPro" id="IPR036339">
    <property type="entry name" value="PUB-like_dom_sf"/>
</dbReference>
<dbReference type="SMART" id="SM00613">
    <property type="entry name" value="PAW"/>
    <property type="match status" value="1"/>
</dbReference>
<dbReference type="InterPro" id="IPR002931">
    <property type="entry name" value="Transglutaminase-like"/>
</dbReference>
<keyword evidence="15" id="KW-1185">Reference proteome</keyword>
<dbReference type="SUPFAM" id="SSF54001">
    <property type="entry name" value="Cysteine proteinases"/>
    <property type="match status" value="1"/>
</dbReference>
<dbReference type="GO" id="GO:0005634">
    <property type="term" value="C:nucleus"/>
    <property type="evidence" value="ECO:0007669"/>
    <property type="project" value="TreeGrafter"/>
</dbReference>
<comment type="similarity">
    <text evidence="4 13">Belongs to the transglutaminase-like superfamily. PNGase family.</text>
</comment>
<evidence type="ECO:0000256" key="12">
    <source>
        <dbReference type="ARBA" id="ARBA00032901"/>
    </source>
</evidence>
<dbReference type="Proteomes" id="UP000694846">
    <property type="component" value="Unplaced"/>
</dbReference>
<evidence type="ECO:0000313" key="15">
    <source>
        <dbReference type="Proteomes" id="UP000694846"/>
    </source>
</evidence>
<dbReference type="InterPro" id="IPR050883">
    <property type="entry name" value="PNGase"/>
</dbReference>
<evidence type="ECO:0000256" key="13">
    <source>
        <dbReference type="PROSITE-ProRule" id="PRU00731"/>
    </source>
</evidence>
<dbReference type="PANTHER" id="PTHR12143:SF19">
    <property type="entry name" value="PEPTIDE-N(4)-(N-ACETYL-BETA-GLUCOSAMINYL)ASPARAGINE AMIDASE"/>
    <property type="match status" value="1"/>
</dbReference>
<comment type="cofactor">
    <cofactor evidence="2">
        <name>Zn(2+)</name>
        <dbReference type="ChEBI" id="CHEBI:29105"/>
    </cofactor>
</comment>
<dbReference type="GO" id="GO:0046872">
    <property type="term" value="F:metal ion binding"/>
    <property type="evidence" value="ECO:0007669"/>
    <property type="project" value="UniProtKB-KW"/>
</dbReference>
<dbReference type="Pfam" id="PF09409">
    <property type="entry name" value="PUB"/>
    <property type="match status" value="1"/>
</dbReference>
<sequence length="580" mass="68214">MLQSINDIKSNSSDICFQVVNVLLKLINDIINYPHQQKFRRIFLDSDIIQNNLLPFAGAMEFLFEIGFISDENSLVLPQSISSSSLISHKQELLNIISKEKRLKFTENNFLKEISLKSRDVLNFEDKILQNKALEKLTPESIELFLNFNKSTELFYHEQMMLKLMKWFKEEFFEWVDTPTCQSCCNTTKFKGINHEIKEKNVRYAEIYECENCHLITDFKRYGICEQLLIVRKGRCGEWAYCFTLFCRALGWEARLVVDQTDHVWTEVWSVQQKRWIHCDPCETALDKPLLYEKGWGKKLSYILAYSNEEVQDVTWRYTSNSDDILKRRTLCTENELLNTILSLSQQRQNNLSLIRSKYLAERRLKECIELLFGCKITNNENYGGRTSGALTWRLARGETQINQFIWTPTKSEIAKKKFELKYSTAMDKYIHDNSICEGWQNGVYSYSSLFRKEELDWKRVYLCREENCKKSTVEWKFDFTSTDLIVRRISLICTSTLFSNGQIEWKLIGNDFTMNLPVIENIQEVIIDQMDGANFVTLSACLFGGSGDLAWQHSQIFRQSIHDQEYPFQITFILKNKKL</sequence>
<dbReference type="Gene3D" id="3.10.620.30">
    <property type="match status" value="1"/>
</dbReference>
<dbReference type="SUPFAM" id="SSF143503">
    <property type="entry name" value="PUG domain-like"/>
    <property type="match status" value="1"/>
</dbReference>
<dbReference type="Pfam" id="PF04721">
    <property type="entry name" value="PAW"/>
    <property type="match status" value="1"/>
</dbReference>
<keyword evidence="10" id="KW-0862">Zinc</keyword>
<evidence type="ECO:0000256" key="8">
    <source>
        <dbReference type="ARBA" id="ARBA00022723"/>
    </source>
</evidence>
<comment type="catalytic activity">
    <reaction evidence="1">
        <text>Hydrolysis of an N(4)-(acetyl-beta-D-glucosaminyl)asparagine residue in which the glucosamine residue may be further glycosylated, to yield a (substituted) N-acetyl-beta-D-glucosaminylamine and a peptide containing an aspartate residue.</text>
        <dbReference type="EC" id="3.5.1.52"/>
    </reaction>
</comment>
<dbReference type="Pfam" id="PF01841">
    <property type="entry name" value="Transglut_core"/>
    <property type="match status" value="1"/>
</dbReference>
<dbReference type="AlphaFoldDB" id="A0A8B8F2S8"/>
<reference evidence="16" key="1">
    <citation type="submission" date="2025-08" db="UniProtKB">
        <authorList>
            <consortium name="RefSeq"/>
        </authorList>
    </citation>
    <scope>IDENTIFICATION</scope>
    <source>
        <tissue evidence="16">Whole body</tissue>
    </source>
</reference>
<evidence type="ECO:0000256" key="1">
    <source>
        <dbReference type="ARBA" id="ARBA00001650"/>
    </source>
</evidence>
<keyword evidence="7" id="KW-0963">Cytoplasm</keyword>
<dbReference type="Gene3D" id="2.60.120.1020">
    <property type="entry name" value="Peptide N glycanase, PAW domain"/>
    <property type="match status" value="1"/>
</dbReference>
<keyword evidence="8" id="KW-0479">Metal-binding</keyword>
<dbReference type="SMART" id="SM00460">
    <property type="entry name" value="TGc"/>
    <property type="match status" value="1"/>
</dbReference>
<dbReference type="InterPro" id="IPR006588">
    <property type="entry name" value="Peptide_N_glycanase_PAW_dom"/>
</dbReference>
<evidence type="ECO:0000259" key="14">
    <source>
        <dbReference type="PROSITE" id="PS51398"/>
    </source>
</evidence>
<dbReference type="GeneID" id="112679413"/>
<dbReference type="GO" id="GO:0000224">
    <property type="term" value="F:peptide-N4-(N-acetyl-beta-glucosaminyl)asparagine amidase activity"/>
    <property type="evidence" value="ECO:0007669"/>
    <property type="project" value="UniProtKB-EC"/>
</dbReference>
<organism evidence="15 16">
    <name type="scientific">Sipha flava</name>
    <name type="common">yellow sugarcane aphid</name>
    <dbReference type="NCBI Taxonomy" id="143950"/>
    <lineage>
        <taxon>Eukaryota</taxon>
        <taxon>Metazoa</taxon>
        <taxon>Ecdysozoa</taxon>
        <taxon>Arthropoda</taxon>
        <taxon>Hexapoda</taxon>
        <taxon>Insecta</taxon>
        <taxon>Pterygota</taxon>
        <taxon>Neoptera</taxon>
        <taxon>Paraneoptera</taxon>
        <taxon>Hemiptera</taxon>
        <taxon>Sternorrhyncha</taxon>
        <taxon>Aphidomorpha</taxon>
        <taxon>Aphidoidea</taxon>
        <taxon>Aphididae</taxon>
        <taxon>Sipha</taxon>
    </lineage>
</organism>
<dbReference type="PROSITE" id="PS51398">
    <property type="entry name" value="PAW"/>
    <property type="match status" value="1"/>
</dbReference>
<dbReference type="GO" id="GO:0005829">
    <property type="term" value="C:cytosol"/>
    <property type="evidence" value="ECO:0007669"/>
    <property type="project" value="TreeGrafter"/>
</dbReference>
<comment type="function">
    <text evidence="11">Specifically deglycosylates the denatured form of N-linked glycoproteins in the cytoplasm and assists their proteasome-mediated degradation. Cleaves the beta-aspartyl-glucosamine (GlcNAc) of the glycan and the amide side chain of Asn, converting Asn to Asp. Prefers proteins containing high-mannose over those bearing complex type oligosaccharides. Can recognize misfolded proteins in the endoplasmic reticulum that are exported to the cytosol to be destroyed and deglycosylate them, while it has no activity toward native proteins. Deglycosylation is a prerequisite for subsequent proteasome-mediated degradation of some, but not all, misfolded glycoproteins.</text>
</comment>
<evidence type="ECO:0000256" key="6">
    <source>
        <dbReference type="ARBA" id="ARBA00018546"/>
    </source>
</evidence>
<dbReference type="InterPro" id="IPR038680">
    <property type="entry name" value="PAW_sf"/>
</dbReference>
<gene>
    <name evidence="16" type="primary">LOC112679413</name>
</gene>
<evidence type="ECO:0000256" key="3">
    <source>
        <dbReference type="ARBA" id="ARBA00004496"/>
    </source>
</evidence>
<name>A0A8B8F2S8_9HEMI</name>
<accession>A0A8B8F2S8</accession>
<protein>
    <recommendedName>
        <fullName evidence="6">Peptide-N(4)-(N-acetyl-beta-glucosaminyl)asparagine amidase</fullName>
        <ecNumber evidence="5">3.5.1.52</ecNumber>
    </recommendedName>
    <alternativeName>
        <fullName evidence="12">Peptide:N-glycanase</fullName>
    </alternativeName>
</protein>
<dbReference type="Gene3D" id="2.20.25.10">
    <property type="match status" value="1"/>
</dbReference>
<evidence type="ECO:0000256" key="4">
    <source>
        <dbReference type="ARBA" id="ARBA00009390"/>
    </source>
</evidence>
<dbReference type="EC" id="3.5.1.52" evidence="5"/>
<dbReference type="RefSeq" id="XP_025404988.1">
    <property type="nucleotide sequence ID" value="XM_025549203.1"/>
</dbReference>
<dbReference type="CTD" id="35527"/>
<dbReference type="Gene3D" id="1.20.58.2190">
    <property type="match status" value="1"/>
</dbReference>
<evidence type="ECO:0000313" key="16">
    <source>
        <dbReference type="RefSeq" id="XP_025404988.1"/>
    </source>
</evidence>
<feature type="domain" description="PAW" evidence="14">
    <location>
        <begin position="382"/>
        <end position="580"/>
    </location>
</feature>
<evidence type="ECO:0000256" key="9">
    <source>
        <dbReference type="ARBA" id="ARBA00022801"/>
    </source>
</evidence>
<dbReference type="SMART" id="SM00580">
    <property type="entry name" value="PUG"/>
    <property type="match status" value="1"/>
</dbReference>
<dbReference type="PANTHER" id="PTHR12143">
    <property type="entry name" value="PEPTIDE N-GLYCANASE PNGASE -RELATED"/>
    <property type="match status" value="1"/>
</dbReference>
<proteinExistence type="inferred from homology"/>
<dbReference type="InterPro" id="IPR008979">
    <property type="entry name" value="Galactose-bd-like_sf"/>
</dbReference>
<evidence type="ECO:0000256" key="5">
    <source>
        <dbReference type="ARBA" id="ARBA00012158"/>
    </source>
</evidence>
<dbReference type="OrthoDB" id="409136at2759"/>
<evidence type="ECO:0000256" key="10">
    <source>
        <dbReference type="ARBA" id="ARBA00022833"/>
    </source>
</evidence>
<dbReference type="SUPFAM" id="SSF49785">
    <property type="entry name" value="Galactose-binding domain-like"/>
    <property type="match status" value="1"/>
</dbReference>
<dbReference type="InterPro" id="IPR018997">
    <property type="entry name" value="PUB_domain"/>
</dbReference>
<evidence type="ECO:0000256" key="2">
    <source>
        <dbReference type="ARBA" id="ARBA00001947"/>
    </source>
</evidence>
<dbReference type="InterPro" id="IPR038765">
    <property type="entry name" value="Papain-like_cys_pep_sf"/>
</dbReference>
<evidence type="ECO:0000256" key="11">
    <source>
        <dbReference type="ARBA" id="ARBA00024870"/>
    </source>
</evidence>
<dbReference type="GO" id="GO:0006516">
    <property type="term" value="P:glycoprotein catabolic process"/>
    <property type="evidence" value="ECO:0007669"/>
    <property type="project" value="InterPro"/>
</dbReference>
<keyword evidence="9" id="KW-0378">Hydrolase</keyword>
<evidence type="ECO:0000256" key="7">
    <source>
        <dbReference type="ARBA" id="ARBA00022490"/>
    </source>
</evidence>
<comment type="subcellular location">
    <subcellularLocation>
        <location evidence="3">Cytoplasm</location>
    </subcellularLocation>
</comment>